<name>D1CA00_SPHTD</name>
<keyword evidence="2" id="KW-0378">Hydrolase</keyword>
<dbReference type="SUPFAM" id="SSF56784">
    <property type="entry name" value="HAD-like"/>
    <property type="match status" value="1"/>
</dbReference>
<dbReference type="NCBIfam" id="TIGR01493">
    <property type="entry name" value="HAD-SF-IA-v2"/>
    <property type="match status" value="1"/>
</dbReference>
<dbReference type="SFLD" id="SFLDG01135">
    <property type="entry name" value="C1.5.6:_HAD__Beta-PGM__Phospha"/>
    <property type="match status" value="1"/>
</dbReference>
<evidence type="ECO:0000313" key="4">
    <source>
        <dbReference type="Proteomes" id="UP000002027"/>
    </source>
</evidence>
<dbReference type="RefSeq" id="WP_012873678.1">
    <property type="nucleotide sequence ID" value="NC_013524.1"/>
</dbReference>
<dbReference type="InterPro" id="IPR023214">
    <property type="entry name" value="HAD_sf"/>
</dbReference>
<dbReference type="Proteomes" id="UP000002027">
    <property type="component" value="Chromosome 2"/>
</dbReference>
<dbReference type="NCBIfam" id="TIGR01428">
    <property type="entry name" value="HAD_type_II"/>
    <property type="match status" value="1"/>
</dbReference>
<dbReference type="OrthoDB" id="264363at2"/>
<evidence type="ECO:0000256" key="2">
    <source>
        <dbReference type="ARBA" id="ARBA00022801"/>
    </source>
</evidence>
<dbReference type="Gene3D" id="1.10.150.240">
    <property type="entry name" value="Putative phosphatase, domain 2"/>
    <property type="match status" value="1"/>
</dbReference>
<organism evidence="3 4">
    <name type="scientific">Sphaerobacter thermophilus (strain ATCC 49802 / DSM 20745 / KCCM 41009 / NCIMB 13125 / S 6022)</name>
    <dbReference type="NCBI Taxonomy" id="479434"/>
    <lineage>
        <taxon>Bacteria</taxon>
        <taxon>Pseudomonadati</taxon>
        <taxon>Thermomicrobiota</taxon>
        <taxon>Thermomicrobia</taxon>
        <taxon>Sphaerobacterales</taxon>
        <taxon>Sphaerobacterineae</taxon>
        <taxon>Sphaerobacteraceae</taxon>
        <taxon>Sphaerobacter</taxon>
    </lineage>
</organism>
<dbReference type="SFLD" id="SFLDS00003">
    <property type="entry name" value="Haloacid_Dehalogenase"/>
    <property type="match status" value="1"/>
</dbReference>
<dbReference type="STRING" id="479434.Sthe_3243"/>
<comment type="similarity">
    <text evidence="1">Belongs to the HAD-like hydrolase superfamily. S-2-haloalkanoic acid dehalogenase family.</text>
</comment>
<dbReference type="InterPro" id="IPR006439">
    <property type="entry name" value="HAD-SF_hydro_IA"/>
</dbReference>
<dbReference type="HOGENOM" id="CLU_045011_3_1_0"/>
<dbReference type="InParanoid" id="D1CA00"/>
<dbReference type="EMBL" id="CP001824">
    <property type="protein sequence ID" value="ACZ40643.1"/>
    <property type="molecule type" value="Genomic_DNA"/>
</dbReference>
<dbReference type="PANTHER" id="PTHR43316">
    <property type="entry name" value="HYDROLASE, HALOACID DELAHOGENASE-RELATED"/>
    <property type="match status" value="1"/>
</dbReference>
<dbReference type="SFLD" id="SFLDG01129">
    <property type="entry name" value="C1.5:_HAD__Beta-PGM__Phosphata"/>
    <property type="match status" value="1"/>
</dbReference>
<dbReference type="InterPro" id="IPR023198">
    <property type="entry name" value="PGP-like_dom2"/>
</dbReference>
<dbReference type="Pfam" id="PF00702">
    <property type="entry name" value="Hydrolase"/>
    <property type="match status" value="1"/>
</dbReference>
<sequence>MPLTDIDAVVFDVYGTLLDVDSIEARRREVAPEAAGLVGLWRAKQLEYSFVRTLVDDYVDFWAITEAALDYALATLGVALDPAGRTQLLDAWLALEPFPEVPAALAALEGRPLAVLSNGSLAMLDAALTHSGLKSSFSAVLSADTVRRFKPHPAVYALAPAWLRTPAARVLFCSANGFDVAGAQRFGLRVCHVSRGGTPLDPLGVEPDATIRSLAELPALLGKGA</sequence>
<evidence type="ECO:0000256" key="1">
    <source>
        <dbReference type="ARBA" id="ARBA00008106"/>
    </source>
</evidence>
<proteinExistence type="inferred from homology"/>
<dbReference type="eggNOG" id="COG1011">
    <property type="taxonomic scope" value="Bacteria"/>
</dbReference>
<dbReference type="AlphaFoldDB" id="D1CA00"/>
<reference evidence="4" key="1">
    <citation type="submission" date="2009-11" db="EMBL/GenBank/DDBJ databases">
        <title>The complete chromosome 2 of Sphaerobacter thermophilus DSM 20745.</title>
        <authorList>
            <person name="Lucas S."/>
            <person name="Copeland A."/>
            <person name="Lapidus A."/>
            <person name="Glavina del Rio T."/>
            <person name="Dalin E."/>
            <person name="Tice H."/>
            <person name="Bruce D."/>
            <person name="Goodwin L."/>
            <person name="Pitluck S."/>
            <person name="Kyrpides N."/>
            <person name="Mavromatis K."/>
            <person name="Ivanova N."/>
            <person name="Mikhailova N."/>
            <person name="LaButti K.M."/>
            <person name="Clum A."/>
            <person name="Sun H.I."/>
            <person name="Brettin T."/>
            <person name="Detter J.C."/>
            <person name="Han C."/>
            <person name="Larimer F."/>
            <person name="Land M."/>
            <person name="Hauser L."/>
            <person name="Markowitz V."/>
            <person name="Cheng J.F."/>
            <person name="Hugenholtz P."/>
            <person name="Woyke T."/>
            <person name="Wu D."/>
            <person name="Steenblock K."/>
            <person name="Schneider S."/>
            <person name="Pukall R."/>
            <person name="Goeker M."/>
            <person name="Klenk H.P."/>
            <person name="Eisen J.A."/>
        </authorList>
    </citation>
    <scope>NUCLEOTIDE SEQUENCE [LARGE SCALE GENOMIC DNA]</scope>
    <source>
        <strain evidence="4">ATCC 49802 / DSM 20745 / S 6022</strain>
    </source>
</reference>
<dbReference type="PANTHER" id="PTHR43316:SF3">
    <property type="entry name" value="HALOACID DEHALOGENASE, TYPE II (AFU_ORTHOLOGUE AFUA_2G07750)-RELATED"/>
    <property type="match status" value="1"/>
</dbReference>
<dbReference type="InterPro" id="IPR036412">
    <property type="entry name" value="HAD-like_sf"/>
</dbReference>
<accession>D1CA00</accession>
<gene>
    <name evidence="3" type="ordered locus">Sthe_3243</name>
</gene>
<dbReference type="PRINTS" id="PR00413">
    <property type="entry name" value="HADHALOGNASE"/>
</dbReference>
<dbReference type="Gene3D" id="3.40.50.1000">
    <property type="entry name" value="HAD superfamily/HAD-like"/>
    <property type="match status" value="1"/>
</dbReference>
<evidence type="ECO:0000313" key="3">
    <source>
        <dbReference type="EMBL" id="ACZ40643.1"/>
    </source>
</evidence>
<dbReference type="KEGG" id="sti:Sthe_3243"/>
<protein>
    <submittedName>
        <fullName evidence="3">Haloacid dehalogenase, type II</fullName>
    </submittedName>
</protein>
<dbReference type="SFLD" id="SFLDF00045">
    <property type="entry name" value="2-haloacid_dehalogenase"/>
    <property type="match status" value="1"/>
</dbReference>
<dbReference type="InterPro" id="IPR006328">
    <property type="entry name" value="2-HAD"/>
</dbReference>
<dbReference type="CDD" id="cd02588">
    <property type="entry name" value="HAD_L2-DEX"/>
    <property type="match status" value="1"/>
</dbReference>
<dbReference type="GO" id="GO:0019120">
    <property type="term" value="F:hydrolase activity, acting on acid halide bonds, in C-halide compounds"/>
    <property type="evidence" value="ECO:0007669"/>
    <property type="project" value="InterPro"/>
</dbReference>
<keyword evidence="4" id="KW-1185">Reference proteome</keyword>
<dbReference type="InterPro" id="IPR051540">
    <property type="entry name" value="S-2-haloacid_dehalogenase"/>
</dbReference>
<reference evidence="3 4" key="2">
    <citation type="journal article" date="2010" name="Stand. Genomic Sci.">
        <title>Complete genome sequence of Desulfohalobium retbaense type strain (HR(100)).</title>
        <authorList>
            <person name="Spring S."/>
            <person name="Nolan M."/>
            <person name="Lapidus A."/>
            <person name="Glavina Del Rio T."/>
            <person name="Copeland A."/>
            <person name="Tice H."/>
            <person name="Cheng J.F."/>
            <person name="Lucas S."/>
            <person name="Land M."/>
            <person name="Chen F."/>
            <person name="Bruce D."/>
            <person name="Goodwin L."/>
            <person name="Pitluck S."/>
            <person name="Ivanova N."/>
            <person name="Mavromatis K."/>
            <person name="Mikhailova N."/>
            <person name="Pati A."/>
            <person name="Chen A."/>
            <person name="Palaniappan K."/>
            <person name="Hauser L."/>
            <person name="Chang Y.J."/>
            <person name="Jeffries C.D."/>
            <person name="Munk C."/>
            <person name="Kiss H."/>
            <person name="Chain P."/>
            <person name="Han C."/>
            <person name="Brettin T."/>
            <person name="Detter J.C."/>
            <person name="Schuler E."/>
            <person name="Goker M."/>
            <person name="Rohde M."/>
            <person name="Bristow J."/>
            <person name="Eisen J.A."/>
            <person name="Markowitz V."/>
            <person name="Hugenholtz P."/>
            <person name="Kyrpides N.C."/>
            <person name="Klenk H.P."/>
        </authorList>
    </citation>
    <scope>NUCLEOTIDE SEQUENCE [LARGE SCALE GENOMIC DNA]</scope>
    <source>
        <strain evidence="4">ATCC 49802 / DSM 20745 / S 6022</strain>
    </source>
</reference>